<dbReference type="PROSITE" id="PS51112">
    <property type="entry name" value="AMMECR1"/>
    <property type="match status" value="1"/>
</dbReference>
<evidence type="ECO:0000313" key="2">
    <source>
        <dbReference type="EMBL" id="GMH79788.1"/>
    </source>
</evidence>
<proteinExistence type="predicted"/>
<dbReference type="NCBIfam" id="TIGR00296">
    <property type="entry name" value="TIGR00296 family protein"/>
    <property type="match status" value="1"/>
</dbReference>
<organism evidence="2 3">
    <name type="scientific">Triparma strigata</name>
    <dbReference type="NCBI Taxonomy" id="1606541"/>
    <lineage>
        <taxon>Eukaryota</taxon>
        <taxon>Sar</taxon>
        <taxon>Stramenopiles</taxon>
        <taxon>Ochrophyta</taxon>
        <taxon>Bolidophyceae</taxon>
        <taxon>Parmales</taxon>
        <taxon>Triparmaceae</taxon>
        <taxon>Triparma</taxon>
    </lineage>
</organism>
<accession>A0A9W7EI47</accession>
<dbReference type="InterPro" id="IPR036071">
    <property type="entry name" value="AMMECR1_dom_sf"/>
</dbReference>
<keyword evidence="3" id="KW-1185">Reference proteome</keyword>
<evidence type="ECO:0000259" key="1">
    <source>
        <dbReference type="PROSITE" id="PS51112"/>
    </source>
</evidence>
<dbReference type="Pfam" id="PF01871">
    <property type="entry name" value="AMMECR1"/>
    <property type="match status" value="1"/>
</dbReference>
<dbReference type="EMBL" id="BRXY01000238">
    <property type="protein sequence ID" value="GMH79788.1"/>
    <property type="molecule type" value="Genomic_DNA"/>
</dbReference>
<name>A0A9W7EI47_9STRA</name>
<dbReference type="InterPro" id="IPR002733">
    <property type="entry name" value="AMMECR1_domain"/>
</dbReference>
<dbReference type="Proteomes" id="UP001165085">
    <property type="component" value="Unassembled WGS sequence"/>
</dbReference>
<dbReference type="OrthoDB" id="24630at2759"/>
<dbReference type="AlphaFoldDB" id="A0A9W7EI47"/>
<dbReference type="InterPro" id="IPR027485">
    <property type="entry name" value="AMMECR1_N"/>
</dbReference>
<dbReference type="InterPro" id="IPR023473">
    <property type="entry name" value="AMMECR1"/>
</dbReference>
<feature type="domain" description="AMMECR1" evidence="1">
    <location>
        <begin position="1"/>
        <end position="206"/>
    </location>
</feature>
<comment type="caution">
    <text evidence="2">The sequence shown here is derived from an EMBL/GenBank/DDBJ whole genome shotgun (WGS) entry which is preliminary data.</text>
</comment>
<sequence length="207" mass="22738">MSLQSTPSLPRYAFAALEAHLSNKPAPALPPIPLNPCPPTPLFVTWEKCSSSSSSSSSSSPEWDLRGCIGTLSPSDLTSSLPSYVLTSALRDSRFSPISLSELPDLRCSVSLLVSYEACSDCYDWIIGTHGIIINFQSSLCQTLSATYLPEVALEHNMTKEYAVESLIRKSGYKKPITKSLLESIKTTRYQSSKCKVTYDEWKQTAL</sequence>
<gene>
    <name evidence="2" type="ORF">TrST_g3474</name>
</gene>
<protein>
    <recommendedName>
        <fullName evidence="1">AMMECR1 domain-containing protein</fullName>
    </recommendedName>
</protein>
<dbReference type="PANTHER" id="PTHR13016:SF0">
    <property type="entry name" value="AMME SYNDROME CANDIDATE GENE 1 PROTEIN"/>
    <property type="match status" value="1"/>
</dbReference>
<dbReference type="Gene3D" id="3.30.700.20">
    <property type="entry name" value="Hypothetical protein ph0010, domain 1"/>
    <property type="match status" value="1"/>
</dbReference>
<dbReference type="SUPFAM" id="SSF143447">
    <property type="entry name" value="AMMECR1-like"/>
    <property type="match status" value="1"/>
</dbReference>
<evidence type="ECO:0000313" key="3">
    <source>
        <dbReference type="Proteomes" id="UP001165085"/>
    </source>
</evidence>
<reference evidence="3" key="1">
    <citation type="journal article" date="2023" name="Commun. Biol.">
        <title>Genome analysis of Parmales, the sister group of diatoms, reveals the evolutionary specialization of diatoms from phago-mixotrophs to photoautotrophs.</title>
        <authorList>
            <person name="Ban H."/>
            <person name="Sato S."/>
            <person name="Yoshikawa S."/>
            <person name="Yamada K."/>
            <person name="Nakamura Y."/>
            <person name="Ichinomiya M."/>
            <person name="Sato N."/>
            <person name="Blanc-Mathieu R."/>
            <person name="Endo H."/>
            <person name="Kuwata A."/>
            <person name="Ogata H."/>
        </authorList>
    </citation>
    <scope>NUCLEOTIDE SEQUENCE [LARGE SCALE GENOMIC DNA]</scope>
    <source>
        <strain evidence="3">NIES 3701</strain>
    </source>
</reference>
<dbReference type="PANTHER" id="PTHR13016">
    <property type="entry name" value="AMMECR1 HOMOLOG"/>
    <property type="match status" value="1"/>
</dbReference>